<evidence type="ECO:0000256" key="4">
    <source>
        <dbReference type="ARBA" id="ARBA00022827"/>
    </source>
</evidence>
<comment type="cofactor">
    <cofactor evidence="9">
        <name>FAD</name>
        <dbReference type="ChEBI" id="CHEBI:57692"/>
    </cofactor>
    <text evidence="9">Binds 1 FAD per subunit.</text>
</comment>
<evidence type="ECO:0000256" key="8">
    <source>
        <dbReference type="ARBA" id="ARBA00023284"/>
    </source>
</evidence>
<keyword evidence="3" id="KW-0285">Flavoprotein</keyword>
<dbReference type="Gene3D" id="3.40.30.80">
    <property type="match status" value="1"/>
</dbReference>
<dbReference type="InterPro" id="IPR036249">
    <property type="entry name" value="Thioredoxin-like_sf"/>
</dbReference>
<keyword evidence="5" id="KW-0560">Oxidoreductase</keyword>
<dbReference type="CDD" id="cd02973">
    <property type="entry name" value="TRX_GRX_like"/>
    <property type="match status" value="1"/>
</dbReference>
<feature type="binding site" evidence="9">
    <location>
        <begin position="238"/>
        <end position="253"/>
    </location>
    <ligand>
        <name>FAD</name>
        <dbReference type="ChEBI" id="CHEBI:57692"/>
    </ligand>
</feature>
<dbReference type="PRINTS" id="PR00368">
    <property type="entry name" value="FADPNR"/>
</dbReference>
<comment type="similarity">
    <text evidence="1">Belongs to the class-II pyridine nucleotide-disulfide oxidoreductase family.</text>
</comment>
<dbReference type="EMBL" id="JACNJH010000162">
    <property type="protein sequence ID" value="MBC8361989.1"/>
    <property type="molecule type" value="Genomic_DNA"/>
</dbReference>
<dbReference type="Gene3D" id="3.50.50.60">
    <property type="entry name" value="FAD/NAD(P)-binding domain"/>
    <property type="match status" value="2"/>
</dbReference>
<dbReference type="InterPro" id="IPR023753">
    <property type="entry name" value="FAD/NAD-binding_dom"/>
</dbReference>
<dbReference type="AlphaFoldDB" id="A0A8J6TMF2"/>
<feature type="binding site" evidence="9">
    <location>
        <begin position="376"/>
        <end position="390"/>
    </location>
    <ligand>
        <name>NAD(+)</name>
        <dbReference type="ChEBI" id="CHEBI:57540"/>
    </ligand>
</feature>
<keyword evidence="8 10" id="KW-0676">Redox-active center</keyword>
<evidence type="ECO:0000256" key="9">
    <source>
        <dbReference type="PIRSR" id="PIRSR000238-1"/>
    </source>
</evidence>
<dbReference type="GO" id="GO:0000302">
    <property type="term" value="P:response to reactive oxygen species"/>
    <property type="evidence" value="ECO:0007669"/>
    <property type="project" value="InterPro"/>
</dbReference>
<dbReference type="Pfam" id="PF13192">
    <property type="entry name" value="Thioredoxin_3"/>
    <property type="match status" value="1"/>
</dbReference>
<dbReference type="GO" id="GO:0051287">
    <property type="term" value="F:NAD binding"/>
    <property type="evidence" value="ECO:0007669"/>
    <property type="project" value="InterPro"/>
</dbReference>
<dbReference type="InterPro" id="IPR012336">
    <property type="entry name" value="Thioredoxin-like_fold"/>
</dbReference>
<evidence type="ECO:0000256" key="1">
    <source>
        <dbReference type="ARBA" id="ARBA00009333"/>
    </source>
</evidence>
<dbReference type="GO" id="GO:0016668">
    <property type="term" value="F:oxidoreductase activity, acting on a sulfur group of donors, NAD(P) as acceptor"/>
    <property type="evidence" value="ECO:0007669"/>
    <property type="project" value="UniProtKB-ARBA"/>
</dbReference>
<evidence type="ECO:0000256" key="10">
    <source>
        <dbReference type="PIRSR" id="PIRSR000238-2"/>
    </source>
</evidence>
<evidence type="ECO:0000256" key="2">
    <source>
        <dbReference type="ARBA" id="ARBA00011738"/>
    </source>
</evidence>
<dbReference type="PROSITE" id="PS00573">
    <property type="entry name" value="PYRIDINE_REDOX_2"/>
    <property type="match status" value="1"/>
</dbReference>
<evidence type="ECO:0000313" key="14">
    <source>
        <dbReference type="Proteomes" id="UP000603434"/>
    </source>
</evidence>
<proteinExistence type="inferred from homology"/>
<keyword evidence="9" id="KW-0521">NADP</keyword>
<evidence type="ECO:0000259" key="12">
    <source>
        <dbReference type="Pfam" id="PF13192"/>
    </source>
</evidence>
<dbReference type="Pfam" id="PF07992">
    <property type="entry name" value="Pyr_redox_2"/>
    <property type="match status" value="1"/>
</dbReference>
<gene>
    <name evidence="13" type="ORF">H8E23_11390</name>
</gene>
<comment type="subunit">
    <text evidence="2">Homodimer.</text>
</comment>
<comment type="caution">
    <text evidence="13">The sequence shown here is derived from an EMBL/GenBank/DDBJ whole genome shotgun (WGS) entry which is preliminary data.</text>
</comment>
<evidence type="ECO:0000256" key="3">
    <source>
        <dbReference type="ARBA" id="ARBA00022630"/>
    </source>
</evidence>
<keyword evidence="7 10" id="KW-1015">Disulfide bond</keyword>
<dbReference type="InterPro" id="IPR036188">
    <property type="entry name" value="FAD/NAD-bd_sf"/>
</dbReference>
<dbReference type="InterPro" id="IPR012081">
    <property type="entry name" value="Alkyl_hydroperoxide_Rdtase_suF"/>
</dbReference>
<evidence type="ECO:0000256" key="5">
    <source>
        <dbReference type="ARBA" id="ARBA00023002"/>
    </source>
</evidence>
<evidence type="ECO:0000313" key="13">
    <source>
        <dbReference type="EMBL" id="MBC8361989.1"/>
    </source>
</evidence>
<keyword evidence="6 9" id="KW-0520">NAD</keyword>
<dbReference type="PRINTS" id="PR00469">
    <property type="entry name" value="PNDRDTASEII"/>
</dbReference>
<accession>A0A8J6TMF2</accession>
<dbReference type="GO" id="GO:0102039">
    <property type="term" value="F:NADH-dependent peroxiredoxin activity"/>
    <property type="evidence" value="ECO:0007669"/>
    <property type="project" value="InterPro"/>
</dbReference>
<dbReference type="SUPFAM" id="SSF52833">
    <property type="entry name" value="Thioredoxin-like"/>
    <property type="match status" value="2"/>
</dbReference>
<feature type="binding site" evidence="9">
    <location>
        <begin position="496"/>
        <end position="506"/>
    </location>
    <ligand>
        <name>FAD</name>
        <dbReference type="ChEBI" id="CHEBI:57692"/>
    </ligand>
</feature>
<evidence type="ECO:0000256" key="6">
    <source>
        <dbReference type="ARBA" id="ARBA00023027"/>
    </source>
</evidence>
<dbReference type="GO" id="GO:0050660">
    <property type="term" value="F:flavin adenine dinucleotide binding"/>
    <property type="evidence" value="ECO:0007669"/>
    <property type="project" value="InterPro"/>
</dbReference>
<dbReference type="PANTHER" id="PTHR48105">
    <property type="entry name" value="THIOREDOXIN REDUCTASE 1-RELATED-RELATED"/>
    <property type="match status" value="1"/>
</dbReference>
<evidence type="ECO:0000259" key="11">
    <source>
        <dbReference type="Pfam" id="PF07992"/>
    </source>
</evidence>
<dbReference type="InterPro" id="IPR008255">
    <property type="entry name" value="Pyr_nucl-diS_OxRdtase_2_AS"/>
</dbReference>
<sequence>MVNSEDRRQLAGAGSEHVISQIKNTFENMPYDIDLYMFTSAANDDVFTQANRQVVRAFRELTSRIAFREFDLEHDLARKWNVNSSPTLMISPERYSIRWLGAPMGEEGRTFMETLLLVGLGKSHLGGQALKVIKKINTPRNIKVFVSPTCPYCPQQAVNAVKAAIELPELISLEIIDIQCKPEIAQQYSAHSVPQTFANDILIGMGAQSEEVFAASLEKMEPQTVFIPESDAELVETDVVIVGGGPAGLTAGIYAVRSGMKAAVIERGVLGGQVATTPVVENYPGFTQVGGKTLVDIMVSHALEYVQIFQGEEVRDIHPGDPITVLTSRRKFQTKSVLLATGASHKHIGVPGESRLAGRGVSYCSTCDGPLFKGKKVVMVGGGNSAVTEALHLYHMGVDVTLIHWRESLRAQEVLVKNLMQNDIPVLWNTEVREIRGEERVRQILVYNNQTGEESTVDIDGVFVAIGYMPEVKLAQKIGVKLTAEGYIKRDARHRTSIPGIYSAGDVEGGYKQIVTAAGQGAEAALAIFEDLINPYWLKEKK</sequence>
<dbReference type="InterPro" id="IPR050097">
    <property type="entry name" value="Ferredoxin-NADP_redctase_2"/>
</dbReference>
<keyword evidence="4 9" id="KW-0274">FAD</keyword>
<feature type="domain" description="FAD/NAD(P)-binding" evidence="11">
    <location>
        <begin position="238"/>
        <end position="521"/>
    </location>
</feature>
<organism evidence="13 14">
    <name type="scientific">Candidatus Desulfatibia profunda</name>
    <dbReference type="NCBI Taxonomy" id="2841695"/>
    <lineage>
        <taxon>Bacteria</taxon>
        <taxon>Pseudomonadati</taxon>
        <taxon>Thermodesulfobacteriota</taxon>
        <taxon>Desulfobacteria</taxon>
        <taxon>Desulfobacterales</taxon>
        <taxon>Desulfobacterales incertae sedis</taxon>
        <taxon>Candidatus Desulfatibia</taxon>
    </lineage>
</organism>
<name>A0A8J6TMF2_9BACT</name>
<dbReference type="SUPFAM" id="SSF51905">
    <property type="entry name" value="FAD/NAD(P)-binding domain"/>
    <property type="match status" value="1"/>
</dbReference>
<protein>
    <submittedName>
        <fullName evidence="13">FAD-dependent oxidoreductase</fullName>
    </submittedName>
</protein>
<reference evidence="13 14" key="1">
    <citation type="submission" date="2020-08" db="EMBL/GenBank/DDBJ databases">
        <title>Bridging the membrane lipid divide: bacteria of the FCB group superphylum have the potential to synthesize archaeal ether lipids.</title>
        <authorList>
            <person name="Villanueva L."/>
            <person name="Von Meijenfeldt F.A.B."/>
            <person name="Westbye A.B."/>
            <person name="Yadav S."/>
            <person name="Hopmans E.C."/>
            <person name="Dutilh B.E."/>
            <person name="Sinninghe Damste J.S."/>
        </authorList>
    </citation>
    <scope>NUCLEOTIDE SEQUENCE [LARGE SCALE GENOMIC DNA]</scope>
    <source>
        <strain evidence="13">NIOZ-UU30</strain>
    </source>
</reference>
<feature type="domain" description="Thioredoxin-like fold" evidence="12">
    <location>
        <begin position="141"/>
        <end position="212"/>
    </location>
</feature>
<dbReference type="PIRSF" id="PIRSF000238">
    <property type="entry name" value="AhpF"/>
    <property type="match status" value="1"/>
</dbReference>
<evidence type="ECO:0000256" key="7">
    <source>
        <dbReference type="ARBA" id="ARBA00023157"/>
    </source>
</evidence>
<dbReference type="Proteomes" id="UP000603434">
    <property type="component" value="Unassembled WGS sequence"/>
</dbReference>
<dbReference type="PROSITE" id="PS51354">
    <property type="entry name" value="GLUTAREDOXIN_2"/>
    <property type="match status" value="1"/>
</dbReference>
<feature type="disulfide bond" description="Redox-active" evidence="10">
    <location>
        <begin position="364"/>
        <end position="367"/>
    </location>
</feature>